<dbReference type="GO" id="GO:0004672">
    <property type="term" value="F:protein kinase activity"/>
    <property type="evidence" value="ECO:0007669"/>
    <property type="project" value="InterPro"/>
</dbReference>
<dbReference type="Gene3D" id="1.10.510.10">
    <property type="entry name" value="Transferase(Phosphotransferase) domain 1"/>
    <property type="match status" value="1"/>
</dbReference>
<accession>A0AAU7AVQ2</accession>
<organism evidence="3">
    <name type="scientific">Paraconexibacter sp. AEG42_29</name>
    <dbReference type="NCBI Taxonomy" id="2997339"/>
    <lineage>
        <taxon>Bacteria</taxon>
        <taxon>Bacillati</taxon>
        <taxon>Actinomycetota</taxon>
        <taxon>Thermoleophilia</taxon>
        <taxon>Solirubrobacterales</taxon>
        <taxon>Paraconexibacteraceae</taxon>
        <taxon>Paraconexibacter</taxon>
    </lineage>
</organism>
<reference evidence="3" key="1">
    <citation type="submission" date="2022-12" db="EMBL/GenBank/DDBJ databases">
        <title>Paraconexibacter alkalitolerans sp. nov. and Baekduia alba sp. nov., isolated from soil and emended description of the genera Paraconexibacter (Chun et al., 2020) and Baekduia (An et al., 2020).</title>
        <authorList>
            <person name="Vieira S."/>
            <person name="Huber K.J."/>
            <person name="Geppert A."/>
            <person name="Wolf J."/>
            <person name="Neumann-Schaal M."/>
            <person name="Muesken M."/>
            <person name="Overmann J."/>
        </authorList>
    </citation>
    <scope>NUCLEOTIDE SEQUENCE</scope>
    <source>
        <strain evidence="3">AEG42_29</strain>
    </source>
</reference>
<protein>
    <recommendedName>
        <fullName evidence="2">Protein kinase domain-containing protein</fullName>
    </recommendedName>
</protein>
<dbReference type="Pfam" id="PF03109">
    <property type="entry name" value="ABC1"/>
    <property type="match status" value="1"/>
</dbReference>
<dbReference type="KEGG" id="parq:DSM112329_02549"/>
<dbReference type="PANTHER" id="PTHR10566:SF113">
    <property type="entry name" value="PROTEIN ACTIVITY OF BC1 COMPLEX KINASE 7, CHLOROPLASTIC"/>
    <property type="match status" value="1"/>
</dbReference>
<feature type="domain" description="Protein kinase" evidence="2">
    <location>
        <begin position="71"/>
        <end position="397"/>
    </location>
</feature>
<evidence type="ECO:0000256" key="1">
    <source>
        <dbReference type="ARBA" id="ARBA00009670"/>
    </source>
</evidence>
<dbReference type="RefSeq" id="WP_354702195.1">
    <property type="nucleotide sequence ID" value="NZ_CP114014.1"/>
</dbReference>
<dbReference type="InterPro" id="IPR004147">
    <property type="entry name" value="ABC1_dom"/>
</dbReference>
<dbReference type="AlphaFoldDB" id="A0AAU7AVQ2"/>
<sequence length="397" mass="40791">MADDRLPPAVRTLIGAGVKLARSTMSGRVAFAHAHAVVDPAAVPAPIRARVTSELDEAAAAVEPLSAKAVAKALKDAWGRDHGKVVDGLDPAQPLAVTPGAQTHRARLDGEEVVVKVLRPGLRESIRSDLGLLETLAAPARAAFPAVDTGAVIREVRERILDELDLEHEASTQRTVSRALRSNATISVPAPVTELCEEGVLVTAYVPGPTLAGGMPADADAGAITAAVLRAAIGLPRTAGIVHADLEPANVIVTGKDTVALVDLGASRRVDTARLDLGLDALSALRADDSAAFATAVLALGVLPDADACAKAFALLRDVGAHLLTGAAVLDADALLALGERAEAQLDGALALAMKATLDPQDLWALRMLGTLVATLARFGVEADWIALAIDAGREGC</sequence>
<dbReference type="SUPFAM" id="SSF56112">
    <property type="entry name" value="Protein kinase-like (PK-like)"/>
    <property type="match status" value="1"/>
</dbReference>
<dbReference type="InterPro" id="IPR000719">
    <property type="entry name" value="Prot_kinase_dom"/>
</dbReference>
<comment type="similarity">
    <text evidence="1">Belongs to the protein kinase superfamily. ADCK protein kinase family.</text>
</comment>
<dbReference type="PROSITE" id="PS50011">
    <property type="entry name" value="PROTEIN_KINASE_DOM"/>
    <property type="match status" value="1"/>
</dbReference>
<dbReference type="GO" id="GO:0005524">
    <property type="term" value="F:ATP binding"/>
    <property type="evidence" value="ECO:0007669"/>
    <property type="project" value="InterPro"/>
</dbReference>
<name>A0AAU7AVQ2_9ACTN</name>
<evidence type="ECO:0000259" key="2">
    <source>
        <dbReference type="PROSITE" id="PS50011"/>
    </source>
</evidence>
<proteinExistence type="inferred from homology"/>
<dbReference type="InterPro" id="IPR011009">
    <property type="entry name" value="Kinase-like_dom_sf"/>
</dbReference>
<dbReference type="EMBL" id="CP114014">
    <property type="protein sequence ID" value="XAY05691.1"/>
    <property type="molecule type" value="Genomic_DNA"/>
</dbReference>
<dbReference type="InterPro" id="IPR050154">
    <property type="entry name" value="UbiB_kinase"/>
</dbReference>
<evidence type="ECO:0000313" key="3">
    <source>
        <dbReference type="EMBL" id="XAY05691.1"/>
    </source>
</evidence>
<gene>
    <name evidence="3" type="ORF">DSM112329_02549</name>
</gene>
<dbReference type="PANTHER" id="PTHR10566">
    <property type="entry name" value="CHAPERONE-ACTIVITY OF BC1 COMPLEX CABC1 -RELATED"/>
    <property type="match status" value="1"/>
</dbReference>